<feature type="region of interest" description="Disordered" evidence="1">
    <location>
        <begin position="179"/>
        <end position="217"/>
    </location>
</feature>
<feature type="compositionally biased region" description="Polar residues" evidence="1">
    <location>
        <begin position="184"/>
        <end position="195"/>
    </location>
</feature>
<dbReference type="AlphaFoldDB" id="A0A7J5Z613"/>
<dbReference type="EMBL" id="JAAKFY010000005">
    <property type="protein sequence ID" value="KAF3857066.1"/>
    <property type="molecule type" value="Genomic_DNA"/>
</dbReference>
<keyword evidence="3" id="KW-1185">Reference proteome</keyword>
<feature type="region of interest" description="Disordered" evidence="1">
    <location>
        <begin position="231"/>
        <end position="260"/>
    </location>
</feature>
<dbReference type="Proteomes" id="UP000518266">
    <property type="component" value="Unassembled WGS sequence"/>
</dbReference>
<protein>
    <submittedName>
        <fullName evidence="2">Uncharacterized protein</fullName>
    </submittedName>
</protein>
<evidence type="ECO:0000313" key="3">
    <source>
        <dbReference type="Proteomes" id="UP000518266"/>
    </source>
</evidence>
<comment type="caution">
    <text evidence="2">The sequence shown here is derived from an EMBL/GenBank/DDBJ whole genome shotgun (WGS) entry which is preliminary data.</text>
</comment>
<name>A0A7J5Z613_DISMA</name>
<evidence type="ECO:0000313" key="2">
    <source>
        <dbReference type="EMBL" id="KAF3857066.1"/>
    </source>
</evidence>
<accession>A0A7J5Z613</accession>
<evidence type="ECO:0000256" key="1">
    <source>
        <dbReference type="SAM" id="MobiDB-lite"/>
    </source>
</evidence>
<dbReference type="OrthoDB" id="442921at2759"/>
<proteinExistence type="predicted"/>
<gene>
    <name evidence="2" type="ORF">F7725_008925</name>
</gene>
<reference evidence="2 3" key="1">
    <citation type="submission" date="2020-03" db="EMBL/GenBank/DDBJ databases">
        <title>Dissostichus mawsoni Genome sequencing and assembly.</title>
        <authorList>
            <person name="Park H."/>
        </authorList>
    </citation>
    <scope>NUCLEOTIDE SEQUENCE [LARGE SCALE GENOMIC DNA]</scope>
    <source>
        <strain evidence="2">DM0001</strain>
        <tissue evidence="2">Muscle</tissue>
    </source>
</reference>
<sequence length="274" mass="30148">MNSPSLLMLVKEPFLATCWSASGMYPGGGELRSVEWGPGDVAHLRGELDYQEDLQALHVNAAIQQLHGLIQVFLSGQWNHQLQEETTRSSSCTGRGNCKILQRTRRGQRSGGKSVQVCSDIKVKKLLKDSPLLPFELELHSDIILLERQSRPVTGAPSPAESRWRKSRSLAPTRVLLGHDDQAQRLSVQPAVSRQNNDKIAETKPSSQDGGDKKDGEYIKLKVIGQVTAAKSTLRSNDDTSEEAEGVLQPETAGDGRRGVIEVYQEQTGGLWKD</sequence>
<organism evidence="2 3">
    <name type="scientific">Dissostichus mawsoni</name>
    <name type="common">Antarctic cod</name>
    <dbReference type="NCBI Taxonomy" id="36200"/>
    <lineage>
        <taxon>Eukaryota</taxon>
        <taxon>Metazoa</taxon>
        <taxon>Chordata</taxon>
        <taxon>Craniata</taxon>
        <taxon>Vertebrata</taxon>
        <taxon>Euteleostomi</taxon>
        <taxon>Actinopterygii</taxon>
        <taxon>Neopterygii</taxon>
        <taxon>Teleostei</taxon>
        <taxon>Neoteleostei</taxon>
        <taxon>Acanthomorphata</taxon>
        <taxon>Eupercaria</taxon>
        <taxon>Perciformes</taxon>
        <taxon>Notothenioidei</taxon>
        <taxon>Nototheniidae</taxon>
        <taxon>Dissostichus</taxon>
    </lineage>
</organism>